<dbReference type="SUPFAM" id="SSF46785">
    <property type="entry name" value="Winged helix' DNA-binding domain"/>
    <property type="match status" value="1"/>
</dbReference>
<dbReference type="SMART" id="SM00345">
    <property type="entry name" value="HTH_GNTR"/>
    <property type="match status" value="1"/>
</dbReference>
<dbReference type="InterPro" id="IPR036390">
    <property type="entry name" value="WH_DNA-bd_sf"/>
</dbReference>
<evidence type="ECO:0000256" key="1">
    <source>
        <dbReference type="ARBA" id="ARBA00023015"/>
    </source>
</evidence>
<proteinExistence type="predicted"/>
<dbReference type="Proteomes" id="UP000248597">
    <property type="component" value="Unassembled WGS sequence"/>
</dbReference>
<dbReference type="InterPro" id="IPR036388">
    <property type="entry name" value="WH-like_DNA-bd_sf"/>
</dbReference>
<dbReference type="Gene3D" id="1.10.10.10">
    <property type="entry name" value="Winged helix-like DNA-binding domain superfamily/Winged helix DNA-binding domain"/>
    <property type="match status" value="1"/>
</dbReference>
<evidence type="ECO:0000259" key="4">
    <source>
        <dbReference type="PROSITE" id="PS50949"/>
    </source>
</evidence>
<evidence type="ECO:0000256" key="3">
    <source>
        <dbReference type="ARBA" id="ARBA00023163"/>
    </source>
</evidence>
<keyword evidence="2" id="KW-0238">DNA-binding</keyword>
<dbReference type="AlphaFoldDB" id="A0A2W5MXX7"/>
<reference evidence="5 6" key="1">
    <citation type="submission" date="2017-08" db="EMBL/GenBank/DDBJ databases">
        <title>Infants hospitalized years apart are colonized by the same room-sourced microbial strains.</title>
        <authorList>
            <person name="Brooks B."/>
            <person name="Olm M.R."/>
            <person name="Firek B.A."/>
            <person name="Baker R."/>
            <person name="Thomas B.C."/>
            <person name="Morowitz M.J."/>
            <person name="Banfield J.F."/>
        </authorList>
    </citation>
    <scope>NUCLEOTIDE SEQUENCE [LARGE SCALE GENOMIC DNA]</scope>
    <source>
        <strain evidence="5">S2_005_003_R2_47</strain>
    </source>
</reference>
<keyword evidence="3" id="KW-0804">Transcription</keyword>
<evidence type="ECO:0000313" key="5">
    <source>
        <dbReference type="EMBL" id="PZQ24637.1"/>
    </source>
</evidence>
<dbReference type="PANTHER" id="PTHR43537">
    <property type="entry name" value="TRANSCRIPTIONAL REGULATOR, GNTR FAMILY"/>
    <property type="match status" value="1"/>
</dbReference>
<organism evidence="5 6">
    <name type="scientific">Sphingopyxis macrogoltabida</name>
    <name type="common">Sphingomonas macrogoltabidus</name>
    <dbReference type="NCBI Taxonomy" id="33050"/>
    <lineage>
        <taxon>Bacteria</taxon>
        <taxon>Pseudomonadati</taxon>
        <taxon>Pseudomonadota</taxon>
        <taxon>Alphaproteobacteria</taxon>
        <taxon>Sphingomonadales</taxon>
        <taxon>Sphingomonadaceae</taxon>
        <taxon>Sphingopyxis</taxon>
    </lineage>
</organism>
<dbReference type="Pfam" id="PF00392">
    <property type="entry name" value="GntR"/>
    <property type="match status" value="1"/>
</dbReference>
<name>A0A2W5MXX7_SPHMC</name>
<evidence type="ECO:0000256" key="2">
    <source>
        <dbReference type="ARBA" id="ARBA00023125"/>
    </source>
</evidence>
<sequence>MSGSRFAPPYFSSSFDPDDQQFGLGQDGMNIESRNSPGSRVEAVTLALREMILSGEIAAGARVPEVSLAERFGVSRTPVRLALQVLEAEGLVSSALNRGFTVRTITLSDVLSAFDVRGTLEGLACRLVAERGLDADAEAILQSCIAEGDEMIAAGVYDDVFAAKWAAMNELFHVTIMQAADSTALTAAHDLVCRNPLVGPSAMAFSKDRLGYGAAVVATIQAHHRSIFDAIRKREGTRAEALAREHMYDARRSTQNLMRKSHAFPNVPADAGAPDKAPAS</sequence>
<dbReference type="GO" id="GO:0003700">
    <property type="term" value="F:DNA-binding transcription factor activity"/>
    <property type="evidence" value="ECO:0007669"/>
    <property type="project" value="InterPro"/>
</dbReference>
<dbReference type="InterPro" id="IPR011711">
    <property type="entry name" value="GntR_C"/>
</dbReference>
<comment type="caution">
    <text evidence="5">The sequence shown here is derived from an EMBL/GenBank/DDBJ whole genome shotgun (WGS) entry which is preliminary data.</text>
</comment>
<dbReference type="PANTHER" id="PTHR43537:SF51">
    <property type="entry name" value="HTH-TYPE TRANSCRIPTIONAL REGULATOR LGOR-RELATED"/>
    <property type="match status" value="1"/>
</dbReference>
<dbReference type="Gene3D" id="1.20.120.530">
    <property type="entry name" value="GntR ligand-binding domain-like"/>
    <property type="match status" value="1"/>
</dbReference>
<protein>
    <submittedName>
        <fullName evidence="5">GntR family transcriptional regulator</fullName>
    </submittedName>
</protein>
<dbReference type="GO" id="GO:0003677">
    <property type="term" value="F:DNA binding"/>
    <property type="evidence" value="ECO:0007669"/>
    <property type="project" value="UniProtKB-KW"/>
</dbReference>
<dbReference type="SUPFAM" id="SSF48008">
    <property type="entry name" value="GntR ligand-binding domain-like"/>
    <property type="match status" value="1"/>
</dbReference>
<dbReference type="InterPro" id="IPR008920">
    <property type="entry name" value="TF_FadR/GntR_C"/>
</dbReference>
<feature type="domain" description="HTH gntR-type" evidence="4">
    <location>
        <begin position="38"/>
        <end position="105"/>
    </location>
</feature>
<evidence type="ECO:0000313" key="6">
    <source>
        <dbReference type="Proteomes" id="UP000248597"/>
    </source>
</evidence>
<dbReference type="InterPro" id="IPR000524">
    <property type="entry name" value="Tscrpt_reg_HTH_GntR"/>
</dbReference>
<dbReference type="PROSITE" id="PS50949">
    <property type="entry name" value="HTH_GNTR"/>
    <property type="match status" value="1"/>
</dbReference>
<dbReference type="PRINTS" id="PR00035">
    <property type="entry name" value="HTHGNTR"/>
</dbReference>
<dbReference type="Pfam" id="PF07729">
    <property type="entry name" value="FCD"/>
    <property type="match status" value="1"/>
</dbReference>
<dbReference type="SMART" id="SM00895">
    <property type="entry name" value="FCD"/>
    <property type="match status" value="1"/>
</dbReference>
<gene>
    <name evidence="5" type="ORF">DI569_00195</name>
</gene>
<dbReference type="EMBL" id="QFPJ01000001">
    <property type="protein sequence ID" value="PZQ24637.1"/>
    <property type="molecule type" value="Genomic_DNA"/>
</dbReference>
<keyword evidence="1" id="KW-0805">Transcription regulation</keyword>
<dbReference type="CDD" id="cd07377">
    <property type="entry name" value="WHTH_GntR"/>
    <property type="match status" value="1"/>
</dbReference>
<accession>A0A2W5MXX7</accession>